<dbReference type="Pfam" id="PF10074">
    <property type="entry name" value="RovC_DNA-bd"/>
    <property type="match status" value="1"/>
</dbReference>
<comment type="caution">
    <text evidence="3">The sequence shown here is derived from an EMBL/GenBank/DDBJ whole genome shotgun (WGS) entry which is preliminary data.</text>
</comment>
<feature type="region of interest" description="Disordered" evidence="1">
    <location>
        <begin position="19"/>
        <end position="44"/>
    </location>
</feature>
<gene>
    <name evidence="3" type="ORF">EAH76_21910</name>
</gene>
<reference evidence="3 4" key="1">
    <citation type="journal article" date="2019" name="Environ. Microbiol.">
        <title>Species interactions and distinct microbial communities in high Arctic permafrost affected cryosols are associated with the CH4 and CO2 gas fluxes.</title>
        <authorList>
            <person name="Altshuler I."/>
            <person name="Hamel J."/>
            <person name="Turney S."/>
            <person name="Magnuson E."/>
            <person name="Levesque R."/>
            <person name="Greer C."/>
            <person name="Whyte L.G."/>
        </authorList>
    </citation>
    <scope>NUCLEOTIDE SEQUENCE [LARGE SCALE GENOMIC DNA]</scope>
    <source>
        <strain evidence="3 4">E6.1</strain>
    </source>
</reference>
<dbReference type="OrthoDB" id="7772848at2"/>
<feature type="domain" description="T6SS Transcription factor RovC-like DNA binding" evidence="2">
    <location>
        <begin position="137"/>
        <end position="236"/>
    </location>
</feature>
<dbReference type="Proteomes" id="UP000319931">
    <property type="component" value="Unassembled WGS sequence"/>
</dbReference>
<accession>A0A502FFN8</accession>
<evidence type="ECO:0000256" key="1">
    <source>
        <dbReference type="SAM" id="MobiDB-lite"/>
    </source>
</evidence>
<organism evidence="3 4">
    <name type="scientific">Sphingomonas glacialis</name>
    <dbReference type="NCBI Taxonomy" id="658225"/>
    <lineage>
        <taxon>Bacteria</taxon>
        <taxon>Pseudomonadati</taxon>
        <taxon>Pseudomonadota</taxon>
        <taxon>Alphaproteobacteria</taxon>
        <taxon>Sphingomonadales</taxon>
        <taxon>Sphingomonadaceae</taxon>
        <taxon>Sphingomonas</taxon>
    </lineage>
</organism>
<evidence type="ECO:0000313" key="3">
    <source>
        <dbReference type="EMBL" id="TPG48073.1"/>
    </source>
</evidence>
<name>A0A502FFN8_9SPHN</name>
<evidence type="ECO:0000313" key="4">
    <source>
        <dbReference type="Proteomes" id="UP000319931"/>
    </source>
</evidence>
<dbReference type="EMBL" id="RCZC01000010">
    <property type="protein sequence ID" value="TPG48073.1"/>
    <property type="molecule type" value="Genomic_DNA"/>
</dbReference>
<protein>
    <submittedName>
        <fullName evidence="3">DUF2285 domain-containing protein</fullName>
    </submittedName>
</protein>
<sequence length="239" mass="25288">MIWRISRKSSCDAIRPIVRPGTPHGARAVGPTSAPTREGWPGSGGWPVSFDPDRPPRAAPALWRADTAASVVTLISAPPGFAAAAPLPPAIAPIADATDAGGRHLVIDTPSCRNRLWLLGTEPGAALVILLAPTRHPVRVAAADAARCLIAGVPRLFGTAALSPTRLQHRRLVLLLDILDARLAGASTREVATTLLYPWLADIPALAWTASSERRRTQRMIADARGLMQGGYRALLSGR</sequence>
<evidence type="ECO:0000259" key="2">
    <source>
        <dbReference type="Pfam" id="PF10074"/>
    </source>
</evidence>
<dbReference type="AlphaFoldDB" id="A0A502FFN8"/>
<keyword evidence="4" id="KW-1185">Reference proteome</keyword>
<proteinExistence type="predicted"/>
<dbReference type="InterPro" id="IPR018754">
    <property type="entry name" value="RovC-like_DNA-bd"/>
</dbReference>